<proteinExistence type="predicted"/>
<feature type="transmembrane region" description="Helical" evidence="10">
    <location>
        <begin position="394"/>
        <end position="411"/>
    </location>
</feature>
<keyword evidence="4 10" id="KW-0812">Transmembrane</keyword>
<dbReference type="Pfam" id="PF02518">
    <property type="entry name" value="HATPase_c"/>
    <property type="match status" value="1"/>
</dbReference>
<evidence type="ECO:0000256" key="1">
    <source>
        <dbReference type="ARBA" id="ARBA00004651"/>
    </source>
</evidence>
<gene>
    <name evidence="12" type="ORF">DDF84_025015</name>
</gene>
<sequence>MSRTVIARLTPAPRSSRWIALLLGFVTLAALMLAACSSVGDDKHEDKREDATNASTQTFRQADATFGAIHCSGGANAHDNAAGSTGSPSAPVSLPYYWDRELPRQSGTATFRIRFPHEAGGREGLGFYLARAANSFEMRLNGKLLATAGDLCAPALYGGQRPLHVPVPQAMLQPDNELVVTISARADARGGLSAIEFGPDSVTRAHYDRALWFRVIGPLVIAAVSLVLAGISLMIWWRQRDPLFGLYALAEIAWAISLAEFFLTDAPLPRGLWQVIILSGRAVFMLATAKFAFIVIDVRARWPRWLVNGYLWLKLPLILLMASVLSVPYLKLADWAVNVVMACCVGGALVWSAWRRPNRERIVLAGALGLATALTLADFIRITMIGDFYWETALTKYVSLLFSLAMAWLLVERFTGTSRMLADLNRDLDRKVAQKEDELRQLYARSREIEREQAAMKERGRIMRDMHDGLGSTLVGALSLVRSGQSSSPVMQKHLQQALDALKLSVDAMQDTGGDLAAVLGTLRYRLRERLEAAGMTVDWQVERLPELRGLTPQIVRELQYLLLEAFSNAMQYAAGGVIQVIARSLPDDADDAEAIVIEIRDSGPGFDTTAASQGHGLANMRSRAASIGGELQIESSPHGTAVRLLLRPDRWTDTAMPRPETDPA</sequence>
<dbReference type="CDD" id="cd16917">
    <property type="entry name" value="HATPase_UhpB-NarQ-NarX-like"/>
    <property type="match status" value="1"/>
</dbReference>
<feature type="transmembrane region" description="Helical" evidence="10">
    <location>
        <begin position="335"/>
        <end position="354"/>
    </location>
</feature>
<evidence type="ECO:0000256" key="6">
    <source>
        <dbReference type="ARBA" id="ARBA00022989"/>
    </source>
</evidence>
<reference evidence="12 13" key="1">
    <citation type="submission" date="2019-03" db="EMBL/GenBank/DDBJ databases">
        <title>Comparative insights into the high quality Complete genome sequence of highly metal resistant Cupriavidus metallidurans strain BS1 isolated from a gold-copper mine.</title>
        <authorList>
            <person name="Mazhar H.S."/>
            <person name="Rensing C."/>
        </authorList>
    </citation>
    <scope>NUCLEOTIDE SEQUENCE [LARGE SCALE GENOMIC DNA]</scope>
    <source>
        <strain evidence="12 13">BS1</strain>
    </source>
</reference>
<dbReference type="OrthoDB" id="9147043at2"/>
<keyword evidence="5 12" id="KW-0418">Kinase</keyword>
<evidence type="ECO:0000313" key="12">
    <source>
        <dbReference type="EMBL" id="QBP12923.1"/>
    </source>
</evidence>
<feature type="transmembrane region" description="Helical" evidence="10">
    <location>
        <begin position="361"/>
        <end position="382"/>
    </location>
</feature>
<evidence type="ECO:0000256" key="4">
    <source>
        <dbReference type="ARBA" id="ARBA00022692"/>
    </source>
</evidence>
<feature type="transmembrane region" description="Helical" evidence="10">
    <location>
        <begin position="310"/>
        <end position="329"/>
    </location>
</feature>
<evidence type="ECO:0000256" key="8">
    <source>
        <dbReference type="ARBA" id="ARBA00023136"/>
    </source>
</evidence>
<evidence type="ECO:0000256" key="9">
    <source>
        <dbReference type="SAM" id="Coils"/>
    </source>
</evidence>
<dbReference type="InterPro" id="IPR003594">
    <property type="entry name" value="HATPase_dom"/>
</dbReference>
<dbReference type="InterPro" id="IPR036890">
    <property type="entry name" value="HATPase_C_sf"/>
</dbReference>
<dbReference type="SUPFAM" id="SSF55874">
    <property type="entry name" value="ATPase domain of HSP90 chaperone/DNA topoisomerase II/histidine kinase"/>
    <property type="match status" value="1"/>
</dbReference>
<comment type="subcellular location">
    <subcellularLocation>
        <location evidence="1">Cell membrane</location>
        <topology evidence="1">Multi-pass membrane protein</topology>
    </subcellularLocation>
</comment>
<protein>
    <submittedName>
        <fullName evidence="12">Histidine kinase</fullName>
    </submittedName>
</protein>
<evidence type="ECO:0000256" key="10">
    <source>
        <dbReference type="SAM" id="Phobius"/>
    </source>
</evidence>
<dbReference type="RefSeq" id="WP_017513902.1">
    <property type="nucleotide sequence ID" value="NZ_CP037901.1"/>
</dbReference>
<feature type="transmembrane region" description="Helical" evidence="10">
    <location>
        <begin position="211"/>
        <end position="237"/>
    </location>
</feature>
<dbReference type="GO" id="GO:0000160">
    <property type="term" value="P:phosphorelay signal transduction system"/>
    <property type="evidence" value="ECO:0007669"/>
    <property type="project" value="UniProtKB-KW"/>
</dbReference>
<dbReference type="AlphaFoldDB" id="A0A482IZC1"/>
<dbReference type="GO" id="GO:0016301">
    <property type="term" value="F:kinase activity"/>
    <property type="evidence" value="ECO:0007669"/>
    <property type="project" value="UniProtKB-KW"/>
</dbReference>
<feature type="transmembrane region" description="Helical" evidence="10">
    <location>
        <begin position="275"/>
        <end position="298"/>
    </location>
</feature>
<name>A0A482IZC1_9BURK</name>
<keyword evidence="9" id="KW-0175">Coiled coil</keyword>
<keyword evidence="7" id="KW-0902">Two-component regulatory system</keyword>
<keyword evidence="6 10" id="KW-1133">Transmembrane helix</keyword>
<keyword evidence="2" id="KW-1003">Cell membrane</keyword>
<evidence type="ECO:0000256" key="7">
    <source>
        <dbReference type="ARBA" id="ARBA00023012"/>
    </source>
</evidence>
<evidence type="ECO:0000259" key="11">
    <source>
        <dbReference type="PROSITE" id="PS50109"/>
    </source>
</evidence>
<dbReference type="Proteomes" id="UP000253772">
    <property type="component" value="Chromosome c2"/>
</dbReference>
<keyword evidence="3" id="KW-0808">Transferase</keyword>
<evidence type="ECO:0000256" key="2">
    <source>
        <dbReference type="ARBA" id="ARBA00022475"/>
    </source>
</evidence>
<dbReference type="PANTHER" id="PTHR24421">
    <property type="entry name" value="NITRATE/NITRITE SENSOR PROTEIN NARX-RELATED"/>
    <property type="match status" value="1"/>
</dbReference>
<dbReference type="PROSITE" id="PS50109">
    <property type="entry name" value="HIS_KIN"/>
    <property type="match status" value="1"/>
</dbReference>
<dbReference type="InterPro" id="IPR050482">
    <property type="entry name" value="Sensor_HK_TwoCompSys"/>
</dbReference>
<keyword evidence="8 10" id="KW-0472">Membrane</keyword>
<accession>A0A482IZC1</accession>
<dbReference type="Gene3D" id="3.30.565.10">
    <property type="entry name" value="Histidine kinase-like ATPase, C-terminal domain"/>
    <property type="match status" value="1"/>
</dbReference>
<evidence type="ECO:0000256" key="3">
    <source>
        <dbReference type="ARBA" id="ARBA00022679"/>
    </source>
</evidence>
<dbReference type="EMBL" id="CP037901">
    <property type="protein sequence ID" value="QBP12923.1"/>
    <property type="molecule type" value="Genomic_DNA"/>
</dbReference>
<dbReference type="SMART" id="SM00387">
    <property type="entry name" value="HATPase_c"/>
    <property type="match status" value="1"/>
</dbReference>
<evidence type="ECO:0000256" key="5">
    <source>
        <dbReference type="ARBA" id="ARBA00022777"/>
    </source>
</evidence>
<feature type="domain" description="Histidine kinase" evidence="11">
    <location>
        <begin position="558"/>
        <end position="651"/>
    </location>
</feature>
<evidence type="ECO:0000313" key="13">
    <source>
        <dbReference type="Proteomes" id="UP000253772"/>
    </source>
</evidence>
<dbReference type="GO" id="GO:0005886">
    <property type="term" value="C:plasma membrane"/>
    <property type="evidence" value="ECO:0007669"/>
    <property type="project" value="UniProtKB-SubCell"/>
</dbReference>
<feature type="coiled-coil region" evidence="9">
    <location>
        <begin position="421"/>
        <end position="459"/>
    </location>
</feature>
<organism evidence="12 13">
    <name type="scientific">Cupriavidus metallidurans</name>
    <dbReference type="NCBI Taxonomy" id="119219"/>
    <lineage>
        <taxon>Bacteria</taxon>
        <taxon>Pseudomonadati</taxon>
        <taxon>Pseudomonadota</taxon>
        <taxon>Betaproteobacteria</taxon>
        <taxon>Burkholderiales</taxon>
        <taxon>Burkholderiaceae</taxon>
        <taxon>Cupriavidus</taxon>
    </lineage>
</organism>
<dbReference type="PANTHER" id="PTHR24421:SF37">
    <property type="entry name" value="SENSOR HISTIDINE KINASE NARS"/>
    <property type="match status" value="1"/>
</dbReference>
<dbReference type="InterPro" id="IPR005467">
    <property type="entry name" value="His_kinase_dom"/>
</dbReference>